<dbReference type="EMBL" id="JABCIY010000080">
    <property type="protein sequence ID" value="KAF7193521.1"/>
    <property type="molecule type" value="Genomic_DNA"/>
</dbReference>
<protein>
    <recommendedName>
        <fullName evidence="6">Solute carrier family 40 member</fullName>
    </recommendedName>
</protein>
<name>A0A8H6RNV1_9PEZI</name>
<evidence type="ECO:0000313" key="7">
    <source>
        <dbReference type="EMBL" id="KAF7193521.1"/>
    </source>
</evidence>
<feature type="transmembrane region" description="Helical" evidence="6">
    <location>
        <begin position="153"/>
        <end position="176"/>
    </location>
</feature>
<feature type="transmembrane region" description="Helical" evidence="6">
    <location>
        <begin position="330"/>
        <end position="350"/>
    </location>
</feature>
<dbReference type="AlphaFoldDB" id="A0A8H6RNV1"/>
<comment type="subcellular location">
    <subcellularLocation>
        <location evidence="1 6">Membrane</location>
        <topology evidence="1 6">Multi-pass membrane protein</topology>
    </subcellularLocation>
</comment>
<evidence type="ECO:0000256" key="2">
    <source>
        <dbReference type="ARBA" id="ARBA00022448"/>
    </source>
</evidence>
<evidence type="ECO:0000256" key="4">
    <source>
        <dbReference type="ARBA" id="ARBA00022989"/>
    </source>
</evidence>
<dbReference type="OrthoDB" id="648861at2759"/>
<gene>
    <name evidence="7" type="ORF">HII31_05096</name>
</gene>
<reference evidence="7" key="1">
    <citation type="submission" date="2020-04" db="EMBL/GenBank/DDBJ databases">
        <title>Draft genome resource of the tomato pathogen Pseudocercospora fuligena.</title>
        <authorList>
            <person name="Zaccaron A."/>
        </authorList>
    </citation>
    <scope>NUCLEOTIDE SEQUENCE</scope>
    <source>
        <strain evidence="7">PF001</strain>
    </source>
</reference>
<comment type="similarity">
    <text evidence="6">Belongs to the ferroportin (FP) (TC 2.A.100) family. SLC40A subfamily.</text>
</comment>
<keyword evidence="2 6" id="KW-0813">Transport</keyword>
<dbReference type="PANTHER" id="PTHR11660">
    <property type="entry name" value="SOLUTE CARRIER FAMILY 40 MEMBER"/>
    <property type="match status" value="1"/>
</dbReference>
<organism evidence="7 8">
    <name type="scientific">Pseudocercospora fuligena</name>
    <dbReference type="NCBI Taxonomy" id="685502"/>
    <lineage>
        <taxon>Eukaryota</taxon>
        <taxon>Fungi</taxon>
        <taxon>Dikarya</taxon>
        <taxon>Ascomycota</taxon>
        <taxon>Pezizomycotina</taxon>
        <taxon>Dothideomycetes</taxon>
        <taxon>Dothideomycetidae</taxon>
        <taxon>Mycosphaerellales</taxon>
        <taxon>Mycosphaerellaceae</taxon>
        <taxon>Pseudocercospora</taxon>
    </lineage>
</organism>
<dbReference type="Pfam" id="PF06963">
    <property type="entry name" value="FPN1"/>
    <property type="match status" value="1"/>
</dbReference>
<feature type="transmembrane region" description="Helical" evidence="6">
    <location>
        <begin position="121"/>
        <end position="141"/>
    </location>
</feature>
<comment type="function">
    <text evidence="6">May be involved in iron transport and iron homeostasis.</text>
</comment>
<dbReference type="InterPro" id="IPR009716">
    <property type="entry name" value="Ferroportin-1"/>
</dbReference>
<feature type="transmembrane region" description="Helical" evidence="6">
    <location>
        <begin position="502"/>
        <end position="522"/>
    </location>
</feature>
<comment type="caution">
    <text evidence="6">Lacks conserved residue(s) required for the propagation of feature annotation.</text>
</comment>
<keyword evidence="8" id="KW-1185">Reference proteome</keyword>
<keyword evidence="6" id="KW-0406">Ion transport</keyword>
<dbReference type="PANTHER" id="PTHR11660:SF57">
    <property type="entry name" value="SOLUTE CARRIER FAMILY 40 MEMBER"/>
    <property type="match status" value="1"/>
</dbReference>
<evidence type="ECO:0000256" key="1">
    <source>
        <dbReference type="ARBA" id="ARBA00004141"/>
    </source>
</evidence>
<dbReference type="Proteomes" id="UP000660729">
    <property type="component" value="Unassembled WGS sequence"/>
</dbReference>
<accession>A0A8H6RNV1</accession>
<proteinExistence type="inferred from homology"/>
<evidence type="ECO:0000313" key="8">
    <source>
        <dbReference type="Proteomes" id="UP000660729"/>
    </source>
</evidence>
<feature type="transmembrane region" description="Helical" evidence="6">
    <location>
        <begin position="362"/>
        <end position="379"/>
    </location>
</feature>
<evidence type="ECO:0000256" key="6">
    <source>
        <dbReference type="RuleBase" id="RU365065"/>
    </source>
</evidence>
<keyword evidence="3 6" id="KW-0812">Transmembrane</keyword>
<feature type="transmembrane region" description="Helical" evidence="6">
    <location>
        <begin position="399"/>
        <end position="421"/>
    </location>
</feature>
<keyword evidence="4 6" id="KW-1133">Transmembrane helix</keyword>
<sequence>MAGYGTVEITAMDKYQNNDEVQDIGIPLNDEQNLENNDLDTGLTRRSLWSFYTSHALFMWNNRSYGFASVLFTASVYPHTLLAASIRGLSCHLASLIFSPAVGRWCSTCQSRLRPVQACIIVQRLSIVDAAICWLLLFPRAGASVVDPELKMLVFGLLMILGMIERLSAVGNLVVVEREWLPLMARSREHEVGEEESLLLPTSRSHSPQLHILNATTKRIDLITKLVAPVAVSAIQLRSSSLTVTASVLALTQAVSLAFELYLTQSVYRSTPAFQAPKSSLEVDRTLKSSGRMSPITAIVGPIRRWLHSFQAYYTSSTFLPSLAYSLEPFSVLTLAGSMSSYLLIAHFPLSQITAARTASTIVEISSTVLTPLLVTIFGRKSSKRPDRATERADPLATVGLLGLGWQVLCLVPATAVLMLVPRLQNASSGTSSLPTLTLVLFASLAISRLGPYAFSLVEQQIVQLHITEHDRLEFSAVETALIDLSELCRWLVLGISGSPSHFRWVAVTSFASVALSFVLFLRWTRTRRS</sequence>
<comment type="caution">
    <text evidence="7">The sequence shown here is derived from an EMBL/GenBank/DDBJ whole genome shotgun (WGS) entry which is preliminary data.</text>
</comment>
<evidence type="ECO:0000256" key="3">
    <source>
        <dbReference type="ARBA" id="ARBA00022692"/>
    </source>
</evidence>
<dbReference type="GO" id="GO:0016020">
    <property type="term" value="C:membrane"/>
    <property type="evidence" value="ECO:0007669"/>
    <property type="project" value="UniProtKB-SubCell"/>
</dbReference>
<evidence type="ECO:0000256" key="5">
    <source>
        <dbReference type="ARBA" id="ARBA00023136"/>
    </source>
</evidence>
<keyword evidence="5 6" id="KW-0472">Membrane</keyword>
<dbReference type="GO" id="GO:0005381">
    <property type="term" value="F:iron ion transmembrane transporter activity"/>
    <property type="evidence" value="ECO:0007669"/>
    <property type="project" value="UniProtKB-UniRule"/>
</dbReference>